<reference evidence="2 3" key="1">
    <citation type="submission" date="2017-05" db="EMBL/GenBank/DDBJ databases">
        <title>Vagococcus spp. assemblies.</title>
        <authorList>
            <person name="Gulvik C.A."/>
        </authorList>
    </citation>
    <scope>NUCLEOTIDE SEQUENCE [LARGE SCALE GENOMIC DNA]</scope>
    <source>
        <strain evidence="2 3">SS1714</strain>
    </source>
</reference>
<dbReference type="InterPro" id="IPR041891">
    <property type="entry name" value="Alpha_CA_prokaryot-like"/>
</dbReference>
<dbReference type="CDD" id="cd03124">
    <property type="entry name" value="alpha_CA_prokaryotic_like"/>
    <property type="match status" value="1"/>
</dbReference>
<organism evidence="2 3">
    <name type="scientific">Vagococcus carniphilus</name>
    <dbReference type="NCBI Taxonomy" id="218144"/>
    <lineage>
        <taxon>Bacteria</taxon>
        <taxon>Bacillati</taxon>
        <taxon>Bacillota</taxon>
        <taxon>Bacilli</taxon>
        <taxon>Lactobacillales</taxon>
        <taxon>Enterococcaceae</taxon>
        <taxon>Vagococcus</taxon>
    </lineage>
</organism>
<dbReference type="InterPro" id="IPR001148">
    <property type="entry name" value="CA_dom"/>
</dbReference>
<dbReference type="Proteomes" id="UP000288028">
    <property type="component" value="Unassembled WGS sequence"/>
</dbReference>
<evidence type="ECO:0000313" key="2">
    <source>
        <dbReference type="EMBL" id="RSU16214.1"/>
    </source>
</evidence>
<dbReference type="GO" id="GO:0008270">
    <property type="term" value="F:zinc ion binding"/>
    <property type="evidence" value="ECO:0007669"/>
    <property type="project" value="InterPro"/>
</dbReference>
<accession>A0A430B791</accession>
<gene>
    <name evidence="2" type="ORF">CBF28_04565</name>
</gene>
<protein>
    <recommendedName>
        <fullName evidence="1">Alpha-carbonic anhydrase domain-containing protein</fullName>
    </recommendedName>
</protein>
<name>A0A430B791_9ENTE</name>
<sequence>MKKINFEPVDWNYQEKEAWTCPSHQFQSPINIVNDHAKPMKEDGSLILRYRKKIDAIVNTGYCVQGYLKGVASINNRLFNFQQFHFHAKGEHTIDEKEFPLELHLVHQSENGKMAVIAVLFEIGEENNSIDFILDHLNESEFDNRFNLLSLVPKNLNYYHYLGSLTTPPLTENVEWYVLMEPMTLSKKQLNRLTEIHNHNYRETQEINDRQVLKKIFHA</sequence>
<dbReference type="PANTHER" id="PTHR18952:SF208">
    <property type="entry name" value="CARBONIC ANHYDRASE XA-RELATED"/>
    <property type="match status" value="1"/>
</dbReference>
<keyword evidence="3" id="KW-1185">Reference proteome</keyword>
<dbReference type="InterPro" id="IPR023561">
    <property type="entry name" value="Carbonic_anhydrase_a-class"/>
</dbReference>
<dbReference type="AlphaFoldDB" id="A0A430B791"/>
<dbReference type="Pfam" id="PF00194">
    <property type="entry name" value="Carb_anhydrase"/>
    <property type="match status" value="1"/>
</dbReference>
<dbReference type="PROSITE" id="PS51144">
    <property type="entry name" value="ALPHA_CA_2"/>
    <property type="match status" value="1"/>
</dbReference>
<dbReference type="GO" id="GO:0004089">
    <property type="term" value="F:carbonate dehydratase activity"/>
    <property type="evidence" value="ECO:0007669"/>
    <property type="project" value="InterPro"/>
</dbReference>
<evidence type="ECO:0000259" key="1">
    <source>
        <dbReference type="PROSITE" id="PS51144"/>
    </source>
</evidence>
<dbReference type="InterPro" id="IPR036398">
    <property type="entry name" value="CA_dom_sf"/>
</dbReference>
<feature type="domain" description="Alpha-carbonic anhydrase" evidence="1">
    <location>
        <begin position="9"/>
        <end position="219"/>
    </location>
</feature>
<dbReference type="Gene3D" id="3.10.200.10">
    <property type="entry name" value="Alpha carbonic anhydrase"/>
    <property type="match status" value="1"/>
</dbReference>
<dbReference type="EMBL" id="NGKB01000003">
    <property type="protein sequence ID" value="RSU16214.1"/>
    <property type="molecule type" value="Genomic_DNA"/>
</dbReference>
<dbReference type="SMART" id="SM01057">
    <property type="entry name" value="Carb_anhydrase"/>
    <property type="match status" value="1"/>
</dbReference>
<dbReference type="GeneID" id="95581286"/>
<comment type="caution">
    <text evidence="2">The sequence shown here is derived from an EMBL/GenBank/DDBJ whole genome shotgun (WGS) entry which is preliminary data.</text>
</comment>
<dbReference type="PANTHER" id="PTHR18952">
    <property type="entry name" value="CARBONIC ANHYDRASE"/>
    <property type="match status" value="1"/>
</dbReference>
<dbReference type="RefSeq" id="WP_126792394.1">
    <property type="nucleotide sequence ID" value="NZ_CP060720.1"/>
</dbReference>
<dbReference type="OrthoDB" id="5327615at2"/>
<dbReference type="GO" id="GO:0006730">
    <property type="term" value="P:one-carbon metabolic process"/>
    <property type="evidence" value="ECO:0007669"/>
    <property type="project" value="TreeGrafter"/>
</dbReference>
<dbReference type="SUPFAM" id="SSF51069">
    <property type="entry name" value="Carbonic anhydrase"/>
    <property type="match status" value="1"/>
</dbReference>
<evidence type="ECO:0000313" key="3">
    <source>
        <dbReference type="Proteomes" id="UP000288028"/>
    </source>
</evidence>
<proteinExistence type="predicted"/>